<feature type="compositionally biased region" description="Basic and acidic residues" evidence="1">
    <location>
        <begin position="51"/>
        <end position="63"/>
    </location>
</feature>
<feature type="region of interest" description="Disordered" evidence="1">
    <location>
        <begin position="1"/>
        <end position="94"/>
    </location>
</feature>
<dbReference type="Proteomes" id="UP000299102">
    <property type="component" value="Unassembled WGS sequence"/>
</dbReference>
<protein>
    <submittedName>
        <fullName evidence="2">Uncharacterized protein</fullName>
    </submittedName>
</protein>
<evidence type="ECO:0000256" key="1">
    <source>
        <dbReference type="SAM" id="MobiDB-lite"/>
    </source>
</evidence>
<evidence type="ECO:0000313" key="2">
    <source>
        <dbReference type="EMBL" id="GBP65700.1"/>
    </source>
</evidence>
<keyword evidence="3" id="KW-1185">Reference proteome</keyword>
<reference evidence="2 3" key="1">
    <citation type="journal article" date="2019" name="Commun. Biol.">
        <title>The bagworm genome reveals a unique fibroin gene that provides high tensile strength.</title>
        <authorList>
            <person name="Kono N."/>
            <person name="Nakamura H."/>
            <person name="Ohtoshi R."/>
            <person name="Tomita M."/>
            <person name="Numata K."/>
            <person name="Arakawa K."/>
        </authorList>
    </citation>
    <scope>NUCLEOTIDE SEQUENCE [LARGE SCALE GENOMIC DNA]</scope>
</reference>
<organism evidence="2 3">
    <name type="scientific">Eumeta variegata</name>
    <name type="common">Bagworm moth</name>
    <name type="synonym">Eumeta japonica</name>
    <dbReference type="NCBI Taxonomy" id="151549"/>
    <lineage>
        <taxon>Eukaryota</taxon>
        <taxon>Metazoa</taxon>
        <taxon>Ecdysozoa</taxon>
        <taxon>Arthropoda</taxon>
        <taxon>Hexapoda</taxon>
        <taxon>Insecta</taxon>
        <taxon>Pterygota</taxon>
        <taxon>Neoptera</taxon>
        <taxon>Endopterygota</taxon>
        <taxon>Lepidoptera</taxon>
        <taxon>Glossata</taxon>
        <taxon>Ditrysia</taxon>
        <taxon>Tineoidea</taxon>
        <taxon>Psychidae</taxon>
        <taxon>Oiketicinae</taxon>
        <taxon>Eumeta</taxon>
    </lineage>
</organism>
<name>A0A4C1XRB5_EUMVA</name>
<gene>
    <name evidence="2" type="ORF">EVAR_48401_1</name>
</gene>
<dbReference type="EMBL" id="BGZK01000937">
    <property type="protein sequence ID" value="GBP65700.1"/>
    <property type="molecule type" value="Genomic_DNA"/>
</dbReference>
<comment type="caution">
    <text evidence="2">The sequence shown here is derived from an EMBL/GenBank/DDBJ whole genome shotgun (WGS) entry which is preliminary data.</text>
</comment>
<dbReference type="AlphaFoldDB" id="A0A4C1XRB5"/>
<evidence type="ECO:0000313" key="3">
    <source>
        <dbReference type="Proteomes" id="UP000299102"/>
    </source>
</evidence>
<proteinExistence type="predicted"/>
<feature type="compositionally biased region" description="Basic residues" evidence="1">
    <location>
        <begin position="1"/>
        <end position="10"/>
    </location>
</feature>
<sequence length="105" mass="12036">MSCRAKKTSHRTCTGRAARPTVNTHSKRKHAAFTDRKQGSARRSGIGPTGRVDRGDYENDMSARPRSRERRRAPNDIQMKPRHCTPRGVTARSVPIYRRLRELTH</sequence>
<accession>A0A4C1XRB5</accession>